<organism evidence="12 13">
    <name type="scientific">Candidatus Merdibacter merdavium</name>
    <dbReference type="NCBI Taxonomy" id="2838692"/>
    <lineage>
        <taxon>Bacteria</taxon>
        <taxon>Bacillati</taxon>
        <taxon>Bacillota</taxon>
        <taxon>Erysipelotrichia</taxon>
        <taxon>Erysipelotrichales</taxon>
        <taxon>Erysipelotrichaceae</taxon>
        <taxon>Merdibacter</taxon>
    </lineage>
</organism>
<dbReference type="InterPro" id="IPR011527">
    <property type="entry name" value="ABC1_TM_dom"/>
</dbReference>
<gene>
    <name evidence="12" type="ORF">H9702_04370</name>
</gene>
<evidence type="ECO:0000259" key="11">
    <source>
        <dbReference type="PROSITE" id="PS50929"/>
    </source>
</evidence>
<dbReference type="FunFam" id="1.20.1560.10:FF:000011">
    <property type="entry name" value="Multidrug ABC transporter ATP-binding protein"/>
    <property type="match status" value="1"/>
</dbReference>
<evidence type="ECO:0000256" key="6">
    <source>
        <dbReference type="ARBA" id="ARBA00022840"/>
    </source>
</evidence>
<keyword evidence="6 12" id="KW-0067">ATP-binding</keyword>
<dbReference type="GO" id="GO:0016887">
    <property type="term" value="F:ATP hydrolysis activity"/>
    <property type="evidence" value="ECO:0007669"/>
    <property type="project" value="InterPro"/>
</dbReference>
<evidence type="ECO:0000313" key="12">
    <source>
        <dbReference type="EMBL" id="HJC36347.1"/>
    </source>
</evidence>
<dbReference type="InterPro" id="IPR036640">
    <property type="entry name" value="ABC1_TM_sf"/>
</dbReference>
<dbReference type="PANTHER" id="PTHR43394:SF1">
    <property type="entry name" value="ATP-BINDING CASSETTE SUB-FAMILY B MEMBER 10, MITOCHONDRIAL"/>
    <property type="match status" value="1"/>
</dbReference>
<evidence type="ECO:0000313" key="13">
    <source>
        <dbReference type="Proteomes" id="UP000823896"/>
    </source>
</evidence>
<dbReference type="GO" id="GO:0005524">
    <property type="term" value="F:ATP binding"/>
    <property type="evidence" value="ECO:0007669"/>
    <property type="project" value="UniProtKB-KW"/>
</dbReference>
<evidence type="ECO:0000256" key="4">
    <source>
        <dbReference type="ARBA" id="ARBA00022692"/>
    </source>
</evidence>
<dbReference type="FunFam" id="3.40.50.300:FF:000287">
    <property type="entry name" value="Multidrug ABC transporter ATP-binding protein"/>
    <property type="match status" value="1"/>
</dbReference>
<keyword evidence="3" id="KW-1003">Cell membrane</keyword>
<dbReference type="PROSITE" id="PS50929">
    <property type="entry name" value="ABC_TM1F"/>
    <property type="match status" value="1"/>
</dbReference>
<evidence type="ECO:0000259" key="10">
    <source>
        <dbReference type="PROSITE" id="PS50893"/>
    </source>
</evidence>
<keyword evidence="5" id="KW-0547">Nucleotide-binding</keyword>
<feature type="transmembrane region" description="Helical" evidence="9">
    <location>
        <begin position="159"/>
        <end position="180"/>
    </location>
</feature>
<dbReference type="SMART" id="SM00382">
    <property type="entry name" value="AAA"/>
    <property type="match status" value="1"/>
</dbReference>
<feature type="domain" description="ABC transporter" evidence="10">
    <location>
        <begin position="336"/>
        <end position="570"/>
    </location>
</feature>
<dbReference type="SUPFAM" id="SSF90123">
    <property type="entry name" value="ABC transporter transmembrane region"/>
    <property type="match status" value="1"/>
</dbReference>
<feature type="domain" description="ABC transmembrane type-1" evidence="11">
    <location>
        <begin position="22"/>
        <end position="304"/>
    </location>
</feature>
<feature type="transmembrane region" description="Helical" evidence="9">
    <location>
        <begin position="20"/>
        <end position="46"/>
    </location>
</feature>
<dbReference type="InterPro" id="IPR003593">
    <property type="entry name" value="AAA+_ATPase"/>
</dbReference>
<dbReference type="InterPro" id="IPR003439">
    <property type="entry name" value="ABC_transporter-like_ATP-bd"/>
</dbReference>
<dbReference type="Pfam" id="PF00005">
    <property type="entry name" value="ABC_tran"/>
    <property type="match status" value="1"/>
</dbReference>
<dbReference type="SUPFAM" id="SSF52540">
    <property type="entry name" value="P-loop containing nucleoside triphosphate hydrolases"/>
    <property type="match status" value="1"/>
</dbReference>
<proteinExistence type="predicted"/>
<dbReference type="EMBL" id="DWWM01000026">
    <property type="protein sequence ID" value="HJC36347.1"/>
    <property type="molecule type" value="Genomic_DNA"/>
</dbReference>
<evidence type="ECO:0000256" key="8">
    <source>
        <dbReference type="ARBA" id="ARBA00023136"/>
    </source>
</evidence>
<keyword evidence="4 9" id="KW-0812">Transmembrane</keyword>
<dbReference type="GO" id="GO:0015421">
    <property type="term" value="F:ABC-type oligopeptide transporter activity"/>
    <property type="evidence" value="ECO:0007669"/>
    <property type="project" value="TreeGrafter"/>
</dbReference>
<evidence type="ECO:0000256" key="5">
    <source>
        <dbReference type="ARBA" id="ARBA00022741"/>
    </source>
</evidence>
<keyword evidence="8 9" id="KW-0472">Membrane</keyword>
<dbReference type="InterPro" id="IPR039421">
    <property type="entry name" value="Type_1_exporter"/>
</dbReference>
<dbReference type="CDD" id="cd18547">
    <property type="entry name" value="ABC_6TM_Tm288_like"/>
    <property type="match status" value="1"/>
</dbReference>
<dbReference type="AlphaFoldDB" id="A0A9D2NQ00"/>
<keyword evidence="7 9" id="KW-1133">Transmembrane helix</keyword>
<keyword evidence="2" id="KW-0813">Transport</keyword>
<reference evidence="12" key="1">
    <citation type="journal article" date="2021" name="PeerJ">
        <title>Extensive microbial diversity within the chicken gut microbiome revealed by metagenomics and culture.</title>
        <authorList>
            <person name="Gilroy R."/>
            <person name="Ravi A."/>
            <person name="Getino M."/>
            <person name="Pursley I."/>
            <person name="Horton D.L."/>
            <person name="Alikhan N.F."/>
            <person name="Baker D."/>
            <person name="Gharbi K."/>
            <person name="Hall N."/>
            <person name="Watson M."/>
            <person name="Adriaenssens E.M."/>
            <person name="Foster-Nyarko E."/>
            <person name="Jarju S."/>
            <person name="Secka A."/>
            <person name="Antonio M."/>
            <person name="Oren A."/>
            <person name="Chaudhuri R.R."/>
            <person name="La Ragione R."/>
            <person name="Hildebrand F."/>
            <person name="Pallen M.J."/>
        </authorList>
    </citation>
    <scope>NUCLEOTIDE SEQUENCE</scope>
    <source>
        <strain evidence="12">CHK187-11901</strain>
    </source>
</reference>
<evidence type="ECO:0000256" key="9">
    <source>
        <dbReference type="SAM" id="Phobius"/>
    </source>
</evidence>
<comment type="caution">
    <text evidence="12">The sequence shown here is derived from an EMBL/GenBank/DDBJ whole genome shotgun (WGS) entry which is preliminary data.</text>
</comment>
<name>A0A9D2NQ00_9FIRM</name>
<dbReference type="GO" id="GO:0005886">
    <property type="term" value="C:plasma membrane"/>
    <property type="evidence" value="ECO:0007669"/>
    <property type="project" value="UniProtKB-SubCell"/>
</dbReference>
<evidence type="ECO:0000256" key="7">
    <source>
        <dbReference type="ARBA" id="ARBA00022989"/>
    </source>
</evidence>
<dbReference type="PANTHER" id="PTHR43394">
    <property type="entry name" value="ATP-DEPENDENT PERMEASE MDL1, MITOCHONDRIAL"/>
    <property type="match status" value="1"/>
</dbReference>
<comment type="subcellular location">
    <subcellularLocation>
        <location evidence="1">Cell membrane</location>
        <topology evidence="1">Multi-pass membrane protein</topology>
    </subcellularLocation>
</comment>
<dbReference type="Gene3D" id="3.40.50.300">
    <property type="entry name" value="P-loop containing nucleotide triphosphate hydrolases"/>
    <property type="match status" value="1"/>
</dbReference>
<feature type="transmembrane region" description="Helical" evidence="9">
    <location>
        <begin position="133"/>
        <end position="153"/>
    </location>
</feature>
<feature type="transmembrane region" description="Helical" evidence="9">
    <location>
        <begin position="256"/>
        <end position="284"/>
    </location>
</feature>
<dbReference type="PROSITE" id="PS50893">
    <property type="entry name" value="ABC_TRANSPORTER_2"/>
    <property type="match status" value="1"/>
</dbReference>
<reference evidence="12" key="2">
    <citation type="submission" date="2021-04" db="EMBL/GenBank/DDBJ databases">
        <authorList>
            <person name="Gilroy R."/>
        </authorList>
    </citation>
    <scope>NUCLEOTIDE SEQUENCE</scope>
    <source>
        <strain evidence="12">CHK187-11901</strain>
    </source>
</reference>
<feature type="transmembrane region" description="Helical" evidence="9">
    <location>
        <begin position="58"/>
        <end position="75"/>
    </location>
</feature>
<sequence length="573" mass="63901">MKETHPIRRLLQFLWQFRVWLLISLLCAIISVLVNVIAPLLVGSIIDGITAASPLQKVLRQLVLLIGLYLCYSLFNWGMMYASNRIAFVSSCVLRRQLYEKMEKLPVAYYDRNARGDLISRFINDIDFISDGFLQGLSTMLSGAATVILTLVFMLRINWIMALIVTVSAPFTYLVARVIAVRTGRYFSAQANVLGRLNGYGEEMLSGIRTLRAYSYEEEAIRQFEEYDQELYDAGVKAQFYGSLANPSTRFVMNTAYAAVGGAGALLALAGQITIGSISSFLMYSNLFSKPFTEISGVMTQLQSAVSSARRVFAICDEPDEEEDGKQELSVHEGRVDFEHVRFSYEKGRELMKDITLHIPSGSRVAIVGRTGAGKTTLVNLLMRFYEIDDGAILIDGQDIRQCTKNSLRRQFGMVLQDTCLFEGTIAENIAFGKPEASRKEIEEAARKSGAHEFILRLDKGYDTMIHAGSTSLSQGQRQLLSITRVLLMDPRMLILDEATSSIDTLSEQHVNRAMELLMKGKTSFIIAHRLATITDADLILVMEQGNIIEQGTHEALLHAGGAYAKLFNSQFV</sequence>
<dbReference type="Gene3D" id="1.20.1560.10">
    <property type="entry name" value="ABC transporter type 1, transmembrane domain"/>
    <property type="match status" value="1"/>
</dbReference>
<evidence type="ECO:0000256" key="3">
    <source>
        <dbReference type="ARBA" id="ARBA00022475"/>
    </source>
</evidence>
<dbReference type="InterPro" id="IPR027417">
    <property type="entry name" value="P-loop_NTPase"/>
</dbReference>
<dbReference type="Proteomes" id="UP000823896">
    <property type="component" value="Unassembled WGS sequence"/>
</dbReference>
<evidence type="ECO:0000256" key="2">
    <source>
        <dbReference type="ARBA" id="ARBA00022448"/>
    </source>
</evidence>
<protein>
    <submittedName>
        <fullName evidence="12">ABC transporter ATP-binding protein/permease</fullName>
    </submittedName>
</protein>
<dbReference type="Pfam" id="PF00664">
    <property type="entry name" value="ABC_membrane"/>
    <property type="match status" value="1"/>
</dbReference>
<accession>A0A9D2NQ00</accession>
<evidence type="ECO:0000256" key="1">
    <source>
        <dbReference type="ARBA" id="ARBA00004651"/>
    </source>
</evidence>